<proteinExistence type="inferred from homology"/>
<evidence type="ECO:0000256" key="10">
    <source>
        <dbReference type="ARBA" id="ARBA00023146"/>
    </source>
</evidence>
<keyword evidence="8 12" id="KW-0067">ATP-binding</keyword>
<name>A0A6G1SH72_9ACAR</name>
<dbReference type="PANTHER" id="PTHR10055:SF1">
    <property type="entry name" value="TRYPTOPHAN--TRNA LIGASE, CYTOPLASMIC"/>
    <property type="match status" value="1"/>
</dbReference>
<dbReference type="GO" id="GO:0004830">
    <property type="term" value="F:tryptophan-tRNA ligase activity"/>
    <property type="evidence" value="ECO:0007669"/>
    <property type="project" value="UniProtKB-EC"/>
</dbReference>
<gene>
    <name evidence="13" type="primary">WARS</name>
    <name evidence="13" type="ORF">g.19280</name>
</gene>
<keyword evidence="7 12" id="KW-0547">Nucleotide-binding</keyword>
<evidence type="ECO:0000256" key="2">
    <source>
        <dbReference type="ARBA" id="ARBA00005594"/>
    </source>
</evidence>
<keyword evidence="10 12" id="KW-0030">Aminoacyl-tRNA synthetase</keyword>
<dbReference type="GO" id="GO:0006436">
    <property type="term" value="P:tryptophanyl-tRNA aminoacylation"/>
    <property type="evidence" value="ECO:0007669"/>
    <property type="project" value="InterPro"/>
</dbReference>
<dbReference type="InterPro" id="IPR014729">
    <property type="entry name" value="Rossmann-like_a/b/a_fold"/>
</dbReference>
<keyword evidence="6 12" id="KW-0436">Ligase</keyword>
<evidence type="ECO:0000256" key="4">
    <source>
        <dbReference type="ARBA" id="ARBA00013782"/>
    </source>
</evidence>
<dbReference type="CDD" id="cd00806">
    <property type="entry name" value="TrpRS_core"/>
    <property type="match status" value="1"/>
</dbReference>
<dbReference type="PROSITE" id="PS00178">
    <property type="entry name" value="AA_TRNA_LIGASE_I"/>
    <property type="match status" value="1"/>
</dbReference>
<evidence type="ECO:0000256" key="12">
    <source>
        <dbReference type="RuleBase" id="RU363036"/>
    </source>
</evidence>
<keyword evidence="9 12" id="KW-0648">Protein biosynthesis</keyword>
<dbReference type="GO" id="GO:0005524">
    <property type="term" value="F:ATP binding"/>
    <property type="evidence" value="ECO:0007669"/>
    <property type="project" value="UniProtKB-KW"/>
</dbReference>
<dbReference type="EMBL" id="GGYP01004800">
    <property type="protein sequence ID" value="MDE49571.1"/>
    <property type="molecule type" value="Transcribed_RNA"/>
</dbReference>
<dbReference type="GO" id="GO:0005737">
    <property type="term" value="C:cytoplasm"/>
    <property type="evidence" value="ECO:0007669"/>
    <property type="project" value="UniProtKB-SubCell"/>
</dbReference>
<dbReference type="PANTHER" id="PTHR10055">
    <property type="entry name" value="TRYPTOPHANYL-TRNA SYNTHETASE"/>
    <property type="match status" value="1"/>
</dbReference>
<evidence type="ECO:0000256" key="3">
    <source>
        <dbReference type="ARBA" id="ARBA00013161"/>
    </source>
</evidence>
<dbReference type="InterPro" id="IPR002306">
    <property type="entry name" value="Trp-tRNA-ligase"/>
</dbReference>
<dbReference type="NCBIfam" id="TIGR00233">
    <property type="entry name" value="trpS"/>
    <property type="match status" value="1"/>
</dbReference>
<accession>A0A6G1SH72</accession>
<dbReference type="InterPro" id="IPR002305">
    <property type="entry name" value="aa-tRNA-synth_Ic"/>
</dbReference>
<dbReference type="EC" id="6.1.1.2" evidence="3"/>
<evidence type="ECO:0000313" key="13">
    <source>
        <dbReference type="EMBL" id="MDE49571.1"/>
    </source>
</evidence>
<reference evidence="13" key="1">
    <citation type="submission" date="2018-10" db="EMBL/GenBank/DDBJ databases">
        <title>Transcriptome assembly of Aceria tosichella (Wheat curl mite) Type 2.</title>
        <authorList>
            <person name="Scully E.D."/>
            <person name="Geib S.M."/>
            <person name="Palmer N.A."/>
            <person name="Gupta A.K."/>
            <person name="Sarath G."/>
            <person name="Tatineni S."/>
        </authorList>
    </citation>
    <scope>NUCLEOTIDE SEQUENCE</scope>
    <source>
        <strain evidence="13">LincolnNE</strain>
    </source>
</reference>
<dbReference type="FunFam" id="3.40.50.620:FF:000033">
    <property type="entry name" value="tryptophan--tRNA ligase, cytoplasmic"/>
    <property type="match status" value="1"/>
</dbReference>
<evidence type="ECO:0000256" key="9">
    <source>
        <dbReference type="ARBA" id="ARBA00022917"/>
    </source>
</evidence>
<dbReference type="Pfam" id="PF00579">
    <property type="entry name" value="tRNA-synt_1b"/>
    <property type="match status" value="1"/>
</dbReference>
<dbReference type="Gene3D" id="3.40.50.620">
    <property type="entry name" value="HUPs"/>
    <property type="match status" value="1"/>
</dbReference>
<comment type="similarity">
    <text evidence="2 12">Belongs to the class-I aminoacyl-tRNA synthetase family.</text>
</comment>
<keyword evidence="5" id="KW-0963">Cytoplasm</keyword>
<evidence type="ECO:0000256" key="1">
    <source>
        <dbReference type="ARBA" id="ARBA00004496"/>
    </source>
</evidence>
<evidence type="ECO:0000256" key="5">
    <source>
        <dbReference type="ARBA" id="ARBA00022490"/>
    </source>
</evidence>
<dbReference type="SUPFAM" id="SSF52374">
    <property type="entry name" value="Nucleotidylyl transferase"/>
    <property type="match status" value="1"/>
</dbReference>
<dbReference type="Gene3D" id="1.10.240.10">
    <property type="entry name" value="Tyrosyl-Transfer RNA Synthetase"/>
    <property type="match status" value="1"/>
</dbReference>
<evidence type="ECO:0000256" key="7">
    <source>
        <dbReference type="ARBA" id="ARBA00022741"/>
    </source>
</evidence>
<protein>
    <recommendedName>
        <fullName evidence="4">Tryptophan--tRNA ligase, cytoplasmic</fullName>
        <ecNumber evidence="3">6.1.1.2</ecNumber>
    </recommendedName>
    <alternativeName>
        <fullName evidence="11">Tryptophanyl-tRNA synthetase</fullName>
    </alternativeName>
</protein>
<dbReference type="AlphaFoldDB" id="A0A6G1SH72"/>
<organism evidence="13">
    <name type="scientific">Aceria tosichella</name>
    <name type="common">wheat curl mite</name>
    <dbReference type="NCBI Taxonomy" id="561515"/>
    <lineage>
        <taxon>Eukaryota</taxon>
        <taxon>Metazoa</taxon>
        <taxon>Ecdysozoa</taxon>
        <taxon>Arthropoda</taxon>
        <taxon>Chelicerata</taxon>
        <taxon>Arachnida</taxon>
        <taxon>Acari</taxon>
        <taxon>Acariformes</taxon>
        <taxon>Trombidiformes</taxon>
        <taxon>Prostigmata</taxon>
        <taxon>Eupodina</taxon>
        <taxon>Eriophyoidea</taxon>
        <taxon>Eriophyidae</taxon>
        <taxon>Eriophyinae</taxon>
        <taxon>Aceriini</taxon>
        <taxon>Aceria</taxon>
    </lineage>
</organism>
<sequence>MHSNPSGDEEGDVVTPWLVTAKSDTGVDYDKLIDQFGSERVTEEMIARIEAVTGAKAHHFLKRGIFFSHRDFGNILKVHEDKKPFYIYTGRGPSSNAMHIGHIVPFIFTVWLQKVFDCPVVVQLTDDEKWACSPDKVSRQDAERFAFENARDIIACGFDVRKTLIFSNLAVMSHKINLPEFSPMADAIGIKTTNNKVRAVFGFSGEDNITKNYFPARQAVPAFSTIFNHVFGVDKPMPCLIPCGIDQDPYFRITRDVSQKLNHPKPALIHSKFFPALQGLKKKMSASDETSAIFLTDTPAQIKNKINKYAFSGGGDTIEEHRAKGGNCDIDVAFQYLVYMLDDDAKIEELRQAYSSGELLTGQLKKEAITLLQKLVAEHQERRAQVTDELVWKFMSANRFPRD</sequence>
<evidence type="ECO:0000256" key="6">
    <source>
        <dbReference type="ARBA" id="ARBA00022598"/>
    </source>
</evidence>
<dbReference type="InterPro" id="IPR001412">
    <property type="entry name" value="aa-tRNA-synth_I_CS"/>
</dbReference>
<dbReference type="FunFam" id="1.10.240.10:FF:000003">
    <property type="entry name" value="Tryptophan--tRNA ligase, cytoplasmic"/>
    <property type="match status" value="1"/>
</dbReference>
<dbReference type="PRINTS" id="PR01039">
    <property type="entry name" value="TRNASYNTHTRP"/>
</dbReference>
<evidence type="ECO:0000256" key="11">
    <source>
        <dbReference type="ARBA" id="ARBA00030268"/>
    </source>
</evidence>
<comment type="subcellular location">
    <subcellularLocation>
        <location evidence="1">Cytoplasm</location>
    </subcellularLocation>
</comment>
<evidence type="ECO:0000256" key="8">
    <source>
        <dbReference type="ARBA" id="ARBA00022840"/>
    </source>
</evidence>